<feature type="transmembrane region" description="Helical" evidence="7">
    <location>
        <begin position="60"/>
        <end position="79"/>
    </location>
</feature>
<dbReference type="InterPro" id="IPR020846">
    <property type="entry name" value="MFS_dom"/>
</dbReference>
<dbReference type="SUPFAM" id="SSF103473">
    <property type="entry name" value="MFS general substrate transporter"/>
    <property type="match status" value="1"/>
</dbReference>
<dbReference type="InterPro" id="IPR036259">
    <property type="entry name" value="MFS_trans_sf"/>
</dbReference>
<evidence type="ECO:0000313" key="10">
    <source>
        <dbReference type="Proteomes" id="UP000187367"/>
    </source>
</evidence>
<feature type="transmembrane region" description="Helical" evidence="7">
    <location>
        <begin position="494"/>
        <end position="514"/>
    </location>
</feature>
<feature type="transmembrane region" description="Helical" evidence="7">
    <location>
        <begin position="340"/>
        <end position="358"/>
    </location>
</feature>
<dbReference type="GO" id="GO:0022857">
    <property type="term" value="F:transmembrane transporter activity"/>
    <property type="evidence" value="ECO:0007669"/>
    <property type="project" value="InterPro"/>
</dbReference>
<feature type="transmembrane region" description="Helical" evidence="7">
    <location>
        <begin position="91"/>
        <end position="114"/>
    </location>
</feature>
<keyword evidence="2" id="KW-0813">Transport</keyword>
<dbReference type="Gene3D" id="1.20.1250.20">
    <property type="entry name" value="MFS general substrate transporter like domains"/>
    <property type="match status" value="1"/>
</dbReference>
<keyword evidence="3 7" id="KW-0812">Transmembrane</keyword>
<feature type="domain" description="Major facilitator superfamily (MFS) profile" evidence="8">
    <location>
        <begin position="19"/>
        <end position="544"/>
    </location>
</feature>
<name>A0A1R1RK90_9BACI</name>
<dbReference type="PANTHER" id="PTHR42718">
    <property type="entry name" value="MAJOR FACILITATOR SUPERFAMILY MULTIDRUG TRANSPORTER MFSC"/>
    <property type="match status" value="1"/>
</dbReference>
<dbReference type="RefSeq" id="WP_076763335.1">
    <property type="nucleotide sequence ID" value="NZ_JARMMH010000001.1"/>
</dbReference>
<evidence type="ECO:0000259" key="8">
    <source>
        <dbReference type="PROSITE" id="PS50850"/>
    </source>
</evidence>
<dbReference type="PANTHER" id="PTHR42718:SF9">
    <property type="entry name" value="MAJOR FACILITATOR SUPERFAMILY MULTIDRUG TRANSPORTER MFSC"/>
    <property type="match status" value="1"/>
</dbReference>
<evidence type="ECO:0000256" key="6">
    <source>
        <dbReference type="SAM" id="MobiDB-lite"/>
    </source>
</evidence>
<accession>A0A1R1RK90</accession>
<evidence type="ECO:0000256" key="1">
    <source>
        <dbReference type="ARBA" id="ARBA00004651"/>
    </source>
</evidence>
<feature type="transmembrane region" description="Helical" evidence="7">
    <location>
        <begin position="370"/>
        <end position="394"/>
    </location>
</feature>
<comment type="caution">
    <text evidence="9">The sequence shown here is derived from an EMBL/GenBank/DDBJ whole genome shotgun (WGS) entry which is preliminary data.</text>
</comment>
<evidence type="ECO:0000256" key="3">
    <source>
        <dbReference type="ARBA" id="ARBA00022692"/>
    </source>
</evidence>
<evidence type="ECO:0000256" key="7">
    <source>
        <dbReference type="SAM" id="Phobius"/>
    </source>
</evidence>
<feature type="transmembrane region" description="Helical" evidence="7">
    <location>
        <begin position="278"/>
        <end position="302"/>
    </location>
</feature>
<reference evidence="9 10" key="1">
    <citation type="submission" date="2017-01" db="EMBL/GenBank/DDBJ databases">
        <title>Bacillus phylogenomics.</title>
        <authorList>
            <person name="Dunlap C."/>
        </authorList>
    </citation>
    <scope>NUCLEOTIDE SEQUENCE [LARGE SCALE GENOMIC DNA]</scope>
    <source>
        <strain evidence="9 10">NRRL B-41282</strain>
    </source>
</reference>
<gene>
    <name evidence="9" type="ORF">BW143_18075</name>
</gene>
<evidence type="ECO:0000256" key="2">
    <source>
        <dbReference type="ARBA" id="ARBA00022448"/>
    </source>
</evidence>
<evidence type="ECO:0000256" key="5">
    <source>
        <dbReference type="ARBA" id="ARBA00023136"/>
    </source>
</evidence>
<evidence type="ECO:0000256" key="4">
    <source>
        <dbReference type="ARBA" id="ARBA00022989"/>
    </source>
</evidence>
<keyword evidence="4 7" id="KW-1133">Transmembrane helix</keyword>
<dbReference type="AlphaFoldDB" id="A0A1R1RK90"/>
<dbReference type="PROSITE" id="PS50850">
    <property type="entry name" value="MFS"/>
    <property type="match status" value="1"/>
</dbReference>
<feature type="transmembrane region" description="Helical" evidence="7">
    <location>
        <begin position="314"/>
        <end position="335"/>
    </location>
</feature>
<feature type="transmembrane region" description="Helical" evidence="7">
    <location>
        <begin position="145"/>
        <end position="167"/>
    </location>
</feature>
<feature type="transmembrane region" description="Helical" evidence="7">
    <location>
        <begin position="20"/>
        <end position="40"/>
    </location>
</feature>
<dbReference type="InterPro" id="IPR011701">
    <property type="entry name" value="MFS"/>
</dbReference>
<proteinExistence type="predicted"/>
<dbReference type="EMBL" id="MTJL01000038">
    <property type="protein sequence ID" value="OMI00846.1"/>
    <property type="molecule type" value="Genomic_DNA"/>
</dbReference>
<dbReference type="GO" id="GO:0005886">
    <property type="term" value="C:plasma membrane"/>
    <property type="evidence" value="ECO:0007669"/>
    <property type="project" value="UniProtKB-SubCell"/>
</dbReference>
<feature type="region of interest" description="Disordered" evidence="6">
    <location>
        <begin position="522"/>
        <end position="544"/>
    </location>
</feature>
<keyword evidence="10" id="KW-1185">Reference proteome</keyword>
<dbReference type="OrthoDB" id="2370008at2"/>
<accession>A0A1R1QCA9</accession>
<evidence type="ECO:0000313" key="9">
    <source>
        <dbReference type="EMBL" id="OMI00846.1"/>
    </source>
</evidence>
<comment type="subcellular location">
    <subcellularLocation>
        <location evidence="1">Cell membrane</location>
        <topology evidence="1">Multi-pass membrane protein</topology>
    </subcellularLocation>
</comment>
<feature type="transmembrane region" description="Helical" evidence="7">
    <location>
        <begin position="406"/>
        <end position="427"/>
    </location>
</feature>
<feature type="transmembrane region" description="Helical" evidence="7">
    <location>
        <begin position="214"/>
        <end position="231"/>
    </location>
</feature>
<protein>
    <submittedName>
        <fullName evidence="9">MFS transporter</fullName>
    </submittedName>
</protein>
<dbReference type="Proteomes" id="UP000187367">
    <property type="component" value="Unassembled WGS sequence"/>
</dbReference>
<organism evidence="9 10">
    <name type="scientific">Bacillus swezeyi</name>
    <dbReference type="NCBI Taxonomy" id="1925020"/>
    <lineage>
        <taxon>Bacteria</taxon>
        <taxon>Bacillati</taxon>
        <taxon>Bacillota</taxon>
        <taxon>Bacilli</taxon>
        <taxon>Bacillales</taxon>
        <taxon>Bacillaceae</taxon>
        <taxon>Bacillus</taxon>
    </lineage>
</organism>
<keyword evidence="5 7" id="KW-0472">Membrane</keyword>
<feature type="transmembrane region" description="Helical" evidence="7">
    <location>
        <begin position="237"/>
        <end position="257"/>
    </location>
</feature>
<sequence>MSQPDETIRDAKNISIPKYLIMTVLTIFSIGPQYFLNLSYTLNQVVIQNGLHLTTGDMRMPSIFSNLAFALGVPLGRVLSRRFGIRNSYLAFIFVFLCGALIDAFSAGLISLIVGRVIQGLSAGMLFLTILPVKLVSFPNKFRHLFLFFVITGLFGSSALGAVFGSLSLSADTWRWVFILNICSPILCLVIGFLTLPKQASAQRVNHSIDKTGVFLLSLLMIVLAVPFIHLQESGFHSLYVWPFFLAAFILLGLFIMTDLRAEHPLVPFDSLWTAKSVSGTIMAVVSHIALIVALAGINGFLENIADTSFENITRFYLCFFMGILATAILSTLLYDHLGAGILGCIGAFQMMIVGIGWRSIQPEVSMNSLYVHAFLLGGGVSMVLVSGALGTALAGDIHQASKRSVSLHFIRNFAGAAAAPVLGWFASIKNTVHYETIRGNISQSDPEIQLELSKMVRHFVDSGLSLGDAKNMAAYTVAVNARKASALGAYHDLFTILLWLAAIMLAASIGKAATGKGRSLVQKEKRLHLPEPATATNQHKEMG</sequence>
<feature type="transmembrane region" description="Helical" evidence="7">
    <location>
        <begin position="173"/>
        <end position="194"/>
    </location>
</feature>
<dbReference type="Pfam" id="PF07690">
    <property type="entry name" value="MFS_1"/>
    <property type="match status" value="1"/>
</dbReference>